<feature type="transmembrane region" description="Helical" evidence="5">
    <location>
        <begin position="141"/>
        <end position="160"/>
    </location>
</feature>
<feature type="transmembrane region" description="Helical" evidence="5">
    <location>
        <begin position="73"/>
        <end position="94"/>
    </location>
</feature>
<reference evidence="6 7" key="1">
    <citation type="journal article" date="2018" name="New Phytol.">
        <title>Phylogenomics of Endogonaceae and evolution of mycorrhizas within Mucoromycota.</title>
        <authorList>
            <person name="Chang Y."/>
            <person name="Desiro A."/>
            <person name="Na H."/>
            <person name="Sandor L."/>
            <person name="Lipzen A."/>
            <person name="Clum A."/>
            <person name="Barry K."/>
            <person name="Grigoriev I.V."/>
            <person name="Martin F.M."/>
            <person name="Stajich J.E."/>
            <person name="Smith M.E."/>
            <person name="Bonito G."/>
            <person name="Spatafora J.W."/>
        </authorList>
    </citation>
    <scope>NUCLEOTIDE SEQUENCE [LARGE SCALE GENOMIC DNA]</scope>
    <source>
        <strain evidence="6 7">AD002</strain>
    </source>
</reference>
<feature type="transmembrane region" description="Helical" evidence="5">
    <location>
        <begin position="100"/>
        <end position="121"/>
    </location>
</feature>
<accession>A0A433QJ15</accession>
<evidence type="ECO:0000256" key="3">
    <source>
        <dbReference type="ARBA" id="ARBA00022989"/>
    </source>
</evidence>
<comment type="similarity">
    <text evidence="5">Belongs to the TPT transporter family. SLC35D subfamily.</text>
</comment>
<evidence type="ECO:0000313" key="7">
    <source>
        <dbReference type="Proteomes" id="UP000274822"/>
    </source>
</evidence>
<feature type="transmembrane region" description="Helical" evidence="5">
    <location>
        <begin position="193"/>
        <end position="221"/>
    </location>
</feature>
<dbReference type="PANTHER" id="PTHR11132">
    <property type="entry name" value="SOLUTE CARRIER FAMILY 35"/>
    <property type="match status" value="1"/>
</dbReference>
<dbReference type="GO" id="GO:0000139">
    <property type="term" value="C:Golgi membrane"/>
    <property type="evidence" value="ECO:0007669"/>
    <property type="project" value="UniProtKB-SubCell"/>
</dbReference>
<keyword evidence="5" id="KW-0968">Cytoplasmic vesicle</keyword>
<dbReference type="AlphaFoldDB" id="A0A433QJ15"/>
<feature type="transmembrane region" description="Helical" evidence="5">
    <location>
        <begin position="241"/>
        <end position="260"/>
    </location>
</feature>
<feature type="transmembrane region" description="Helical" evidence="5">
    <location>
        <begin position="48"/>
        <end position="66"/>
    </location>
</feature>
<keyword evidence="2 5" id="KW-0812">Transmembrane</keyword>
<keyword evidence="7" id="KW-1185">Reference proteome</keyword>
<keyword evidence="5" id="KW-0762">Sugar transport</keyword>
<evidence type="ECO:0000313" key="6">
    <source>
        <dbReference type="EMBL" id="RUS29820.1"/>
    </source>
</evidence>
<dbReference type="EMBL" id="RBNJ01004636">
    <property type="protein sequence ID" value="RUS29820.1"/>
    <property type="molecule type" value="Genomic_DNA"/>
</dbReference>
<keyword evidence="5" id="KW-0256">Endoplasmic reticulum</keyword>
<feature type="non-terminal residue" evidence="6">
    <location>
        <position position="305"/>
    </location>
</feature>
<comment type="function">
    <text evidence="5">Involved in the import of GDP-mannose from the cytoplasm into the Golgi lumen.</text>
</comment>
<evidence type="ECO:0000256" key="4">
    <source>
        <dbReference type="ARBA" id="ARBA00023136"/>
    </source>
</evidence>
<evidence type="ECO:0000256" key="2">
    <source>
        <dbReference type="ARBA" id="ARBA00022692"/>
    </source>
</evidence>
<comment type="subunit">
    <text evidence="5">Homooligomer.</text>
</comment>
<dbReference type="GO" id="GO:0005789">
    <property type="term" value="C:endoplasmic reticulum membrane"/>
    <property type="evidence" value="ECO:0007669"/>
    <property type="project" value="UniProtKB-SubCell"/>
</dbReference>
<keyword evidence="4 5" id="KW-0472">Membrane</keyword>
<dbReference type="NCBIfam" id="TIGR00803">
    <property type="entry name" value="nst"/>
    <property type="match status" value="1"/>
</dbReference>
<sequence length="305" mass="34179">MSDDKGDYKLLVNEAALSEDARDNGPLSSIVAPRNITLSPSARASLPILSYCCASILMTVTNKYVVSGYDFNMNFMLLAIQASVLGDGGIGVGVRKEGDLIVAMGPIGPGRSVITVALLWIFKFLNLIKYRDFDWDESRRWFPIAAFLVAMIYTGSKALQFLRIPIYTIFKNLTIILIAYGEVLWFGGLVTSLMLISFVLMVGFLTSNAMFCVLSSVIAGWSDISETLNDLTDPTATTKAFWGYFWMANNCIWSAAYVLYMRKRIKLTNFKDFDTVFYNNLLSIPLLIVLSLGFEDWNEENVRRN</sequence>
<comment type="subcellular location">
    <subcellularLocation>
        <location evidence="5">Golgi apparatus membrane</location>
        <topology evidence="5">Multi-pass membrane protein</topology>
    </subcellularLocation>
    <subcellularLocation>
        <location evidence="5">Cytoplasmic vesicle membrane</location>
        <topology evidence="5">Multi-pass membrane protein</topology>
    </subcellularLocation>
    <subcellularLocation>
        <location evidence="5">Endoplasmic reticulum membrane</location>
        <topology evidence="5">Multi-pass membrane protein</topology>
    </subcellularLocation>
    <subcellularLocation>
        <location evidence="1">Membrane</location>
        <topology evidence="1">Multi-pass membrane protein</topology>
    </subcellularLocation>
</comment>
<feature type="transmembrane region" description="Helical" evidence="5">
    <location>
        <begin position="276"/>
        <end position="294"/>
    </location>
</feature>
<dbReference type="InterPro" id="IPR050186">
    <property type="entry name" value="TPT_transporter"/>
</dbReference>
<dbReference type="GO" id="GO:0030659">
    <property type="term" value="C:cytoplasmic vesicle membrane"/>
    <property type="evidence" value="ECO:0007669"/>
    <property type="project" value="UniProtKB-SubCell"/>
</dbReference>
<keyword evidence="5" id="KW-0333">Golgi apparatus</keyword>
<evidence type="ECO:0000256" key="5">
    <source>
        <dbReference type="RuleBase" id="RU367097"/>
    </source>
</evidence>
<protein>
    <recommendedName>
        <fullName evidence="5">GDP-mannose transporter</fullName>
        <shortName evidence="5">GMT</shortName>
    </recommendedName>
</protein>
<name>A0A433QJ15_9FUNG</name>
<feature type="transmembrane region" description="Helical" evidence="5">
    <location>
        <begin position="166"/>
        <end position="186"/>
    </location>
</feature>
<keyword evidence="5" id="KW-0813">Transport</keyword>
<organism evidence="6 7">
    <name type="scientific">Jimgerdemannia flammicorona</name>
    <dbReference type="NCBI Taxonomy" id="994334"/>
    <lineage>
        <taxon>Eukaryota</taxon>
        <taxon>Fungi</taxon>
        <taxon>Fungi incertae sedis</taxon>
        <taxon>Mucoromycota</taxon>
        <taxon>Mucoromycotina</taxon>
        <taxon>Endogonomycetes</taxon>
        <taxon>Endogonales</taxon>
        <taxon>Endogonaceae</taxon>
        <taxon>Jimgerdemannia</taxon>
    </lineage>
</organism>
<proteinExistence type="inferred from homology"/>
<keyword evidence="3 5" id="KW-1133">Transmembrane helix</keyword>
<dbReference type="Proteomes" id="UP000274822">
    <property type="component" value="Unassembled WGS sequence"/>
</dbReference>
<gene>
    <name evidence="6" type="ORF">BC938DRAFT_480195</name>
</gene>
<evidence type="ECO:0000256" key="1">
    <source>
        <dbReference type="ARBA" id="ARBA00004141"/>
    </source>
</evidence>
<comment type="caution">
    <text evidence="6">The sequence shown here is derived from an EMBL/GenBank/DDBJ whole genome shotgun (WGS) entry which is preliminary data.</text>
</comment>